<name>A0A2S6AHK8_9NOCA</name>
<dbReference type="AlphaFoldDB" id="A0A2S6AHK8"/>
<evidence type="ECO:0000313" key="1">
    <source>
        <dbReference type="EMBL" id="PPJ34696.1"/>
    </source>
</evidence>
<organism evidence="1 2">
    <name type="scientific">Nocardia nova</name>
    <dbReference type="NCBI Taxonomy" id="37330"/>
    <lineage>
        <taxon>Bacteria</taxon>
        <taxon>Bacillati</taxon>
        <taxon>Actinomycetota</taxon>
        <taxon>Actinomycetes</taxon>
        <taxon>Mycobacteriales</taxon>
        <taxon>Nocardiaceae</taxon>
        <taxon>Nocardia</taxon>
    </lineage>
</organism>
<proteinExistence type="predicted"/>
<dbReference type="Proteomes" id="UP000239874">
    <property type="component" value="Unassembled WGS sequence"/>
</dbReference>
<comment type="caution">
    <text evidence="1">The sequence shown here is derived from an EMBL/GenBank/DDBJ whole genome shotgun (WGS) entry which is preliminary data.</text>
</comment>
<dbReference type="EMBL" id="PSZC01000029">
    <property type="protein sequence ID" value="PPJ34696.1"/>
    <property type="molecule type" value="Genomic_DNA"/>
</dbReference>
<evidence type="ECO:0000313" key="2">
    <source>
        <dbReference type="Proteomes" id="UP000239874"/>
    </source>
</evidence>
<protein>
    <submittedName>
        <fullName evidence="1">Uncharacterized protein</fullName>
    </submittedName>
</protein>
<gene>
    <name evidence="1" type="ORF">C5E45_29870</name>
</gene>
<accession>A0A2S6AHK8</accession>
<reference evidence="1 2" key="1">
    <citation type="submission" date="2018-02" db="EMBL/GenBank/DDBJ databases">
        <title>8 Nocardia nova and 1 Nocardia cyriacigeorgica strain used for evolution to TMP-SMX.</title>
        <authorList>
            <person name="Mehta H."/>
            <person name="Weng J."/>
            <person name="Shamoo Y."/>
        </authorList>
    </citation>
    <scope>NUCLEOTIDE SEQUENCE [LARGE SCALE GENOMIC DNA]</scope>
    <source>
        <strain evidence="1 2">MDA3139</strain>
    </source>
</reference>
<sequence>MVDVSQENKYSIYLGGTPQTKFLQDLGFVYNLNYTQQGDEVSPRPTPDGYSELKASAESYILAVRSDEHAGGGGLLGLPFSITSSKATVIPLDDPAAVSAMRNWDAYSEQTLLNKLLPTLQAQIK</sequence>